<reference evidence="1 2" key="1">
    <citation type="journal article" date="2016" name="Mol. Biol. Evol.">
        <title>Comparative Genomics of Early-Diverging Mushroom-Forming Fungi Provides Insights into the Origins of Lignocellulose Decay Capabilities.</title>
        <authorList>
            <person name="Nagy L.G."/>
            <person name="Riley R."/>
            <person name="Tritt A."/>
            <person name="Adam C."/>
            <person name="Daum C."/>
            <person name="Floudas D."/>
            <person name="Sun H."/>
            <person name="Yadav J.S."/>
            <person name="Pangilinan J."/>
            <person name="Larsson K.H."/>
            <person name="Matsuura K."/>
            <person name="Barry K."/>
            <person name="Labutti K."/>
            <person name="Kuo R."/>
            <person name="Ohm R.A."/>
            <person name="Bhattacharya S.S."/>
            <person name="Shirouzu T."/>
            <person name="Yoshinaga Y."/>
            <person name="Martin F.M."/>
            <person name="Grigoriev I.V."/>
            <person name="Hibbett D.S."/>
        </authorList>
    </citation>
    <scope>NUCLEOTIDE SEQUENCE [LARGE SCALE GENOMIC DNA]</scope>
    <source>
        <strain evidence="1 2">TUFC12733</strain>
    </source>
</reference>
<gene>
    <name evidence="1" type="ORF">CALVIDRAFT_538524</name>
</gene>
<dbReference type="STRING" id="1330018.A0A167KVL6"/>
<dbReference type="AlphaFoldDB" id="A0A167KVL6"/>
<evidence type="ECO:0000313" key="1">
    <source>
        <dbReference type="EMBL" id="KZO95059.1"/>
    </source>
</evidence>
<evidence type="ECO:0000313" key="2">
    <source>
        <dbReference type="Proteomes" id="UP000076738"/>
    </source>
</evidence>
<sequence>MDPAPIFPDGFHGAFGINTTRRVSEKHVKHLTRLQAPVKYYYIDFGSSSMFPSAEERTLVRPVAAVWFPPEYLADPTAPLDPFKFDVYTLGITLIEEMRHRPGLHFIVPFFGPMIAKKPEDRPTAAQLKLNFVRFLLETKPSTMRRRIGWSRQSVITILGRMWDAKEYVKLLWHSYRYGLPKELFPVMTTV</sequence>
<proteinExistence type="predicted"/>
<evidence type="ECO:0008006" key="3">
    <source>
        <dbReference type="Google" id="ProtNLM"/>
    </source>
</evidence>
<dbReference type="SUPFAM" id="SSF56112">
    <property type="entry name" value="Protein kinase-like (PK-like)"/>
    <property type="match status" value="1"/>
</dbReference>
<dbReference type="OrthoDB" id="5987198at2759"/>
<dbReference type="Gene3D" id="1.10.510.10">
    <property type="entry name" value="Transferase(Phosphotransferase) domain 1"/>
    <property type="match status" value="1"/>
</dbReference>
<dbReference type="InterPro" id="IPR011009">
    <property type="entry name" value="Kinase-like_dom_sf"/>
</dbReference>
<keyword evidence="2" id="KW-1185">Reference proteome</keyword>
<protein>
    <recommendedName>
        <fullName evidence="3">Protein kinase domain-containing protein</fullName>
    </recommendedName>
</protein>
<accession>A0A167KVL6</accession>
<organism evidence="1 2">
    <name type="scientific">Calocera viscosa (strain TUFC12733)</name>
    <dbReference type="NCBI Taxonomy" id="1330018"/>
    <lineage>
        <taxon>Eukaryota</taxon>
        <taxon>Fungi</taxon>
        <taxon>Dikarya</taxon>
        <taxon>Basidiomycota</taxon>
        <taxon>Agaricomycotina</taxon>
        <taxon>Dacrymycetes</taxon>
        <taxon>Dacrymycetales</taxon>
        <taxon>Dacrymycetaceae</taxon>
        <taxon>Calocera</taxon>
    </lineage>
</organism>
<dbReference type="EMBL" id="KV417291">
    <property type="protein sequence ID" value="KZO95059.1"/>
    <property type="molecule type" value="Genomic_DNA"/>
</dbReference>
<name>A0A167KVL6_CALVF</name>
<dbReference type="Proteomes" id="UP000076738">
    <property type="component" value="Unassembled WGS sequence"/>
</dbReference>